<dbReference type="PANTHER" id="PTHR45138">
    <property type="entry name" value="REGULATORY COMPONENTS OF SENSORY TRANSDUCTION SYSTEM"/>
    <property type="match status" value="1"/>
</dbReference>
<dbReference type="SUPFAM" id="SSF55073">
    <property type="entry name" value="Nucleotide cyclase"/>
    <property type="match status" value="1"/>
</dbReference>
<accession>D6XT12</accession>
<feature type="transmembrane region" description="Helical" evidence="1">
    <location>
        <begin position="6"/>
        <end position="25"/>
    </location>
</feature>
<reference evidence="3" key="1">
    <citation type="submission" date="2009-10" db="EMBL/GenBank/DDBJ databases">
        <title>Complete sequence of Bacillus selenitireducens MLS10.</title>
        <authorList>
            <consortium name="US DOE Joint Genome Institute"/>
            <person name="Lucas S."/>
            <person name="Copeland A."/>
            <person name="Lapidus A."/>
            <person name="Glavina del Rio T."/>
            <person name="Dalin E."/>
            <person name="Tice H."/>
            <person name="Bruce D."/>
            <person name="Goodwin L."/>
            <person name="Pitluck S."/>
            <person name="Sims D."/>
            <person name="Brettin T."/>
            <person name="Detter J.C."/>
            <person name="Han C."/>
            <person name="Larimer F."/>
            <person name="Land M."/>
            <person name="Hauser L."/>
            <person name="Kyrpides N."/>
            <person name="Ovchinnikova G."/>
            <person name="Stolz J."/>
        </authorList>
    </citation>
    <scope>NUCLEOTIDE SEQUENCE [LARGE SCALE GENOMIC DNA]</scope>
    <source>
        <strain evidence="3">MLS10</strain>
    </source>
</reference>
<dbReference type="InterPro" id="IPR050469">
    <property type="entry name" value="Diguanylate_Cyclase"/>
</dbReference>
<dbReference type="AlphaFoldDB" id="D6XT12"/>
<dbReference type="STRING" id="439292.Bsel_1436"/>
<dbReference type="Pfam" id="PF01590">
    <property type="entry name" value="GAF"/>
    <property type="match status" value="1"/>
</dbReference>
<feature type="transmembrane region" description="Helical" evidence="1">
    <location>
        <begin position="107"/>
        <end position="126"/>
    </location>
</feature>
<keyword evidence="1" id="KW-1133">Transmembrane helix</keyword>
<dbReference type="InterPro" id="IPR029787">
    <property type="entry name" value="Nucleotide_cyclase"/>
</dbReference>
<dbReference type="InterPro" id="IPR043128">
    <property type="entry name" value="Rev_trsase/Diguanyl_cyclase"/>
</dbReference>
<dbReference type="EMBL" id="CP001791">
    <property type="protein sequence ID" value="ADH98948.1"/>
    <property type="molecule type" value="Genomic_DNA"/>
</dbReference>
<gene>
    <name evidence="3" type="ordered locus">Bsel_1436</name>
</gene>
<dbReference type="KEGG" id="bse:Bsel_1436"/>
<dbReference type="Gene3D" id="3.30.450.40">
    <property type="match status" value="1"/>
</dbReference>
<feature type="transmembrane region" description="Helical" evidence="1">
    <location>
        <begin position="37"/>
        <end position="56"/>
    </location>
</feature>
<feature type="transmembrane region" description="Helical" evidence="1">
    <location>
        <begin position="146"/>
        <end position="167"/>
    </location>
</feature>
<dbReference type="PANTHER" id="PTHR45138:SF9">
    <property type="entry name" value="DIGUANYLATE CYCLASE DGCM-RELATED"/>
    <property type="match status" value="1"/>
</dbReference>
<keyword evidence="1" id="KW-0472">Membrane</keyword>
<feature type="domain" description="GGDEF" evidence="2">
    <location>
        <begin position="424"/>
        <end position="568"/>
    </location>
</feature>
<dbReference type="Proteomes" id="UP000000271">
    <property type="component" value="Chromosome"/>
</dbReference>
<dbReference type="CDD" id="cd01949">
    <property type="entry name" value="GGDEF"/>
    <property type="match status" value="1"/>
</dbReference>
<dbReference type="eggNOG" id="COG3706">
    <property type="taxonomic scope" value="Bacteria"/>
</dbReference>
<dbReference type="FunFam" id="3.30.70.270:FF:000001">
    <property type="entry name" value="Diguanylate cyclase domain protein"/>
    <property type="match status" value="1"/>
</dbReference>
<evidence type="ECO:0000256" key="1">
    <source>
        <dbReference type="SAM" id="Phobius"/>
    </source>
</evidence>
<dbReference type="Gene3D" id="3.30.70.270">
    <property type="match status" value="1"/>
</dbReference>
<dbReference type="InterPro" id="IPR000160">
    <property type="entry name" value="GGDEF_dom"/>
</dbReference>
<organism evidence="3 4">
    <name type="scientific">Bacillus selenitireducens (strain ATCC 700615 / DSM 15326 / MLS10)</name>
    <dbReference type="NCBI Taxonomy" id="439292"/>
    <lineage>
        <taxon>Bacteria</taxon>
        <taxon>Bacillati</taxon>
        <taxon>Bacillota</taxon>
        <taxon>Bacilli</taxon>
        <taxon>Bacillales</taxon>
        <taxon>Bacillaceae</taxon>
        <taxon>Salisediminibacterium</taxon>
    </lineage>
</organism>
<feature type="transmembrane region" description="Helical" evidence="1">
    <location>
        <begin position="179"/>
        <end position="200"/>
    </location>
</feature>
<feature type="transmembrane region" description="Helical" evidence="1">
    <location>
        <begin position="206"/>
        <end position="225"/>
    </location>
</feature>
<dbReference type="PROSITE" id="PS50887">
    <property type="entry name" value="GGDEF"/>
    <property type="match status" value="1"/>
</dbReference>
<dbReference type="OrthoDB" id="9759607at2"/>
<dbReference type="GO" id="GO:0052621">
    <property type="term" value="F:diguanylate cyclase activity"/>
    <property type="evidence" value="ECO:0007669"/>
    <property type="project" value="TreeGrafter"/>
</dbReference>
<dbReference type="SMART" id="SM00267">
    <property type="entry name" value="GGDEF"/>
    <property type="match status" value="1"/>
</dbReference>
<name>D6XT12_BACIE</name>
<dbReference type="RefSeq" id="WP_013172372.1">
    <property type="nucleotide sequence ID" value="NC_014219.1"/>
</dbReference>
<evidence type="ECO:0000313" key="4">
    <source>
        <dbReference type="Proteomes" id="UP000000271"/>
    </source>
</evidence>
<dbReference type="HOGENOM" id="CLU_032209_0_0_9"/>
<proteinExistence type="predicted"/>
<keyword evidence="4" id="KW-1185">Reference proteome</keyword>
<sequence>MQENKRIGIFFVWLLTVPPFLYYMIETAGAMWLEHMWSILGFMILITLVSIFPVEIKGTTFIPVHGVSLAVFLHFGLLTEVLLTQVAILVVLLSLRLPPEERFRMPLNSLIFLLTSLFSGGAFYLFGGTTGSASFESITAQVIPVVIYTLVYFLANNVLIYFVQRVLQKKKVRFLSEGLTWEAVTAIFILPVGVTLAYLYHELGMVALPLIGVPVVAASLILKFYHDGKHLIDQLQQVSEFGHEINSMTDSEAMYERYLEACYTMFPADGVLLFDPPINGNDRLVPVYLDCPGNRTDMAIRNGDPVSKTVIESGEAIRYRSRREAGARMYELFSSKAESMLSVPAVRGGQVTGVSSLVSTRKKAFTKKHQMLLEILLNHLTVSINNARHLERAQKESMQCALTKLHNYRFFERTLQEHYEGNDDDFAVILLDLDHFKSVNDRFGHSAGNQVLHQVARTLESAVTSGKAYTVARYGGEEFVILLDQTTAEDATDQAEQIRQTLEETVFHVDDDLQQGGQTKALTLTASIGVAARRADDEDPLGIVRNADRAMYTGAKNNGRNKVAVYPSEATFHPGNQTAQ</sequence>
<keyword evidence="1" id="KW-0812">Transmembrane</keyword>
<evidence type="ECO:0000259" key="2">
    <source>
        <dbReference type="PROSITE" id="PS50887"/>
    </source>
</evidence>
<evidence type="ECO:0000313" key="3">
    <source>
        <dbReference type="EMBL" id="ADH98948.1"/>
    </source>
</evidence>
<dbReference type="SUPFAM" id="SSF55781">
    <property type="entry name" value="GAF domain-like"/>
    <property type="match status" value="1"/>
</dbReference>
<dbReference type="InterPro" id="IPR003018">
    <property type="entry name" value="GAF"/>
</dbReference>
<dbReference type="Pfam" id="PF00990">
    <property type="entry name" value="GGDEF"/>
    <property type="match status" value="1"/>
</dbReference>
<dbReference type="InterPro" id="IPR029016">
    <property type="entry name" value="GAF-like_dom_sf"/>
</dbReference>
<feature type="transmembrane region" description="Helical" evidence="1">
    <location>
        <begin position="68"/>
        <end position="95"/>
    </location>
</feature>
<protein>
    <submittedName>
        <fullName evidence="3">Diguanylate cyclase with GAF sensor</fullName>
    </submittedName>
</protein>
<dbReference type="NCBIfam" id="TIGR00254">
    <property type="entry name" value="GGDEF"/>
    <property type="match status" value="1"/>
</dbReference>
<dbReference type="SMART" id="SM00065">
    <property type="entry name" value="GAF"/>
    <property type="match status" value="1"/>
</dbReference>